<protein>
    <submittedName>
        <fullName evidence="1">Uncharacterized protein</fullName>
    </submittedName>
</protein>
<evidence type="ECO:0000313" key="2">
    <source>
        <dbReference type="Proteomes" id="UP000316714"/>
    </source>
</evidence>
<dbReference type="AlphaFoldDB" id="A0A5C5VBE9"/>
<reference evidence="1 2" key="1">
    <citation type="submission" date="2019-02" db="EMBL/GenBank/DDBJ databases">
        <title>Deep-cultivation of Planctomycetes and their phenomic and genomic characterization uncovers novel biology.</title>
        <authorList>
            <person name="Wiegand S."/>
            <person name="Jogler M."/>
            <person name="Boedeker C."/>
            <person name="Pinto D."/>
            <person name="Vollmers J."/>
            <person name="Rivas-Marin E."/>
            <person name="Kohn T."/>
            <person name="Peeters S.H."/>
            <person name="Heuer A."/>
            <person name="Rast P."/>
            <person name="Oberbeckmann S."/>
            <person name="Bunk B."/>
            <person name="Jeske O."/>
            <person name="Meyerdierks A."/>
            <person name="Storesund J.E."/>
            <person name="Kallscheuer N."/>
            <person name="Luecker S."/>
            <person name="Lage O.M."/>
            <person name="Pohl T."/>
            <person name="Merkel B.J."/>
            <person name="Hornburger P."/>
            <person name="Mueller R.-W."/>
            <person name="Bruemmer F."/>
            <person name="Labrenz M."/>
            <person name="Spormann A.M."/>
            <person name="Op Den Camp H."/>
            <person name="Overmann J."/>
            <person name="Amann R."/>
            <person name="Jetten M.S.M."/>
            <person name="Mascher T."/>
            <person name="Medema M.H."/>
            <person name="Devos D.P."/>
            <person name="Kaster A.-K."/>
            <person name="Ovreas L."/>
            <person name="Rohde M."/>
            <person name="Galperin M.Y."/>
            <person name="Jogler C."/>
        </authorList>
    </citation>
    <scope>NUCLEOTIDE SEQUENCE [LARGE SCALE GENOMIC DNA]</scope>
    <source>
        <strain evidence="1 2">KOR34</strain>
    </source>
</reference>
<accession>A0A5C5VBE9</accession>
<gene>
    <name evidence="1" type="ORF">KOR34_02030</name>
</gene>
<proteinExistence type="predicted"/>
<evidence type="ECO:0000313" key="1">
    <source>
        <dbReference type="EMBL" id="TWT35313.1"/>
    </source>
</evidence>
<comment type="caution">
    <text evidence="1">The sequence shown here is derived from an EMBL/GenBank/DDBJ whole genome shotgun (WGS) entry which is preliminary data.</text>
</comment>
<dbReference type="EMBL" id="SIHJ01000001">
    <property type="protein sequence ID" value="TWT35313.1"/>
    <property type="molecule type" value="Genomic_DNA"/>
</dbReference>
<name>A0A5C5VBE9_9BACT</name>
<organism evidence="1 2">
    <name type="scientific">Posidoniimonas corsicana</name>
    <dbReference type="NCBI Taxonomy" id="1938618"/>
    <lineage>
        <taxon>Bacteria</taxon>
        <taxon>Pseudomonadati</taxon>
        <taxon>Planctomycetota</taxon>
        <taxon>Planctomycetia</taxon>
        <taxon>Pirellulales</taxon>
        <taxon>Lacipirellulaceae</taxon>
        <taxon>Posidoniimonas</taxon>
    </lineage>
</organism>
<sequence length="500" mass="52453">MSDLPEFEIGEKLQGFPGRRMKQLVAAVSEALQESGDWREAWISRTQTLLSPHQQTVKVISHHAGALEPFSVLGFDGLPDGVADLDEAVDRSRAMLLEGGTPAASHGQRMLVLQDGAEQGDVVEACFGGLTLARVNVTDADHTHAGLAAGDATRLASGSAGAEIWWRETASTGEQWCLVVLGGGGAGDAEGGAADHSHHHCVVCTPLTAAAYASGAEKVVPGEGKAVLCGEWDGEGYPLSYQNGGAATLVGSDSDTGETNALTLTLPDNLEEGDLAVLFAWGWDDSSGTYVDDIDTVAGDWVRLREEGGGTDQPWVEVWIAEVDEGDSLNNLGVDFALTEKNGAAVAVYRGVRKTGGVAGFTNSNTSPQTTAEFDNALVVRCAVRTEVDGDFSDTGAGDTLFDLDDELSGLQATDFYATTKTQATAGLTGAESWAHDDGIIRGLVTFTLEAENRIDIQNPSHAALDLAEGRGLMGRLTLKDGVYVLESRDCAGDSFSFDG</sequence>
<dbReference type="Proteomes" id="UP000316714">
    <property type="component" value="Unassembled WGS sequence"/>
</dbReference>
<dbReference type="RefSeq" id="WP_146561386.1">
    <property type="nucleotide sequence ID" value="NZ_SIHJ01000001.1"/>
</dbReference>
<keyword evidence="2" id="KW-1185">Reference proteome</keyword>